<proteinExistence type="predicted"/>
<keyword evidence="3" id="KW-1185">Reference proteome</keyword>
<evidence type="ECO:0000313" key="2">
    <source>
        <dbReference type="EMBL" id="MFG6415797.1"/>
    </source>
</evidence>
<dbReference type="RefSeq" id="WP_394471861.1">
    <property type="nucleotide sequence ID" value="NZ_JBIGHY010000006.1"/>
</dbReference>
<comment type="caution">
    <text evidence="2">The sequence shown here is derived from an EMBL/GenBank/DDBJ whole genome shotgun (WGS) entry which is preliminary data.</text>
</comment>
<evidence type="ECO:0000256" key="1">
    <source>
        <dbReference type="SAM" id="SignalP"/>
    </source>
</evidence>
<keyword evidence="1" id="KW-0732">Signal</keyword>
<evidence type="ECO:0000313" key="3">
    <source>
        <dbReference type="Proteomes" id="UP001606300"/>
    </source>
</evidence>
<evidence type="ECO:0008006" key="4">
    <source>
        <dbReference type="Google" id="ProtNLM"/>
    </source>
</evidence>
<accession>A0ABW7EQL8</accession>
<organism evidence="2 3">
    <name type="scientific">Pelomonas dachongensis</name>
    <dbReference type="NCBI Taxonomy" id="3299029"/>
    <lineage>
        <taxon>Bacteria</taxon>
        <taxon>Pseudomonadati</taxon>
        <taxon>Pseudomonadota</taxon>
        <taxon>Betaproteobacteria</taxon>
        <taxon>Burkholderiales</taxon>
        <taxon>Sphaerotilaceae</taxon>
        <taxon>Roseateles</taxon>
    </lineage>
</organism>
<dbReference type="Proteomes" id="UP001606300">
    <property type="component" value="Unassembled WGS sequence"/>
</dbReference>
<sequence length="335" mass="35762">MTISPLRIALAVAALGLHLGSAAAQPAAISFDITPRAGQHQRQLMDMQMLMKTRVEAGPDATEEQRAKIAQAQQQMAQMGQMKMGLRMEQTLKVGQPDQQGWLPMTVAVVGKGGQIEVGGNQMPLPQDKKMDLSVDARFNPQDFAFEITQVQGATGVDEMLRTKGAGMLTEALQLAKVLSQRPLKVGESVDVPMSMALPMPIPGGAGKMDSKVRYTLKRVDRGVAYFDLAMDMQIDANTPLPDPAASAASAADAAPAAPQAMNMQLTGTGKGSSTLRLADRLALSTQLDMDMKMEMQVPNNSRVFMDMQMKIQSKGEALGKAVGKPAAAPAKKKS</sequence>
<reference evidence="2 3" key="1">
    <citation type="submission" date="2024-09" db="EMBL/GenBank/DDBJ databases">
        <title>Novel species of the genus Pelomonas and Roseateles isolated from streams.</title>
        <authorList>
            <person name="Lu H."/>
        </authorList>
    </citation>
    <scope>NUCLEOTIDE SEQUENCE [LARGE SCALE GENOMIC DNA]</scope>
    <source>
        <strain evidence="2 3">DC23W</strain>
    </source>
</reference>
<feature type="signal peptide" evidence="1">
    <location>
        <begin position="1"/>
        <end position="24"/>
    </location>
</feature>
<name>A0ABW7EQL8_9BURK</name>
<feature type="chain" id="PRO_5046009349" description="DUF4412 domain-containing protein" evidence="1">
    <location>
        <begin position="25"/>
        <end position="335"/>
    </location>
</feature>
<gene>
    <name evidence="2" type="ORF">ACG02S_18030</name>
</gene>
<dbReference type="EMBL" id="JBIGHY010000006">
    <property type="protein sequence ID" value="MFG6415797.1"/>
    <property type="molecule type" value="Genomic_DNA"/>
</dbReference>
<protein>
    <recommendedName>
        <fullName evidence="4">DUF4412 domain-containing protein</fullName>
    </recommendedName>
</protein>